<feature type="binding site" evidence="15">
    <location>
        <position position="557"/>
    </location>
    <ligand>
        <name>Ca(2+)</name>
        <dbReference type="ChEBI" id="CHEBI:29108"/>
    </ligand>
</feature>
<feature type="binding site" evidence="15">
    <location>
        <position position="584"/>
    </location>
    <ligand>
        <name>Ca(2+)</name>
        <dbReference type="ChEBI" id="CHEBI:29108"/>
    </ligand>
</feature>
<evidence type="ECO:0000256" key="15">
    <source>
        <dbReference type="PROSITE-ProRule" id="PRU01032"/>
    </source>
</evidence>
<evidence type="ECO:0000256" key="13">
    <source>
        <dbReference type="ARBA" id="ARBA00023145"/>
    </source>
</evidence>
<keyword evidence="10 15" id="KW-0720">Serine protease</keyword>
<comment type="cofactor">
    <cofactor evidence="15">
        <name>Ca(2+)</name>
        <dbReference type="ChEBI" id="CHEBI:29108"/>
    </cofactor>
    <text evidence="15">Binds 1 Ca(2+) ion per subunit.</text>
</comment>
<evidence type="ECO:0000256" key="6">
    <source>
        <dbReference type="ARBA" id="ARBA00022670"/>
    </source>
</evidence>
<comment type="catalytic activity">
    <reaction evidence="1">
        <text>Release of an N-terminal tripeptide from a polypeptide.</text>
        <dbReference type="EC" id="3.4.14.10"/>
    </reaction>
</comment>
<dbReference type="EC" id="3.4.14.10" evidence="4"/>
<dbReference type="SUPFAM" id="SSF54897">
    <property type="entry name" value="Protease propeptides/inhibitors"/>
    <property type="match status" value="1"/>
</dbReference>
<evidence type="ECO:0000256" key="1">
    <source>
        <dbReference type="ARBA" id="ARBA00001910"/>
    </source>
</evidence>
<protein>
    <recommendedName>
        <fullName evidence="4">tripeptidyl-peptidase II</fullName>
        <ecNumber evidence="4">3.4.14.10</ecNumber>
    </recommendedName>
</protein>
<dbReference type="Pfam" id="PF00082">
    <property type="entry name" value="Peptidase_S8"/>
    <property type="match status" value="1"/>
</dbReference>
<dbReference type="InterPro" id="IPR015366">
    <property type="entry name" value="S53_propep"/>
</dbReference>
<evidence type="ECO:0000313" key="19">
    <source>
        <dbReference type="Proteomes" id="UP001285441"/>
    </source>
</evidence>
<dbReference type="CDD" id="cd04056">
    <property type="entry name" value="Peptidases_S53"/>
    <property type="match status" value="1"/>
</dbReference>
<dbReference type="InterPro" id="IPR000209">
    <property type="entry name" value="Peptidase_S8/S53_dom"/>
</dbReference>
<evidence type="ECO:0000256" key="5">
    <source>
        <dbReference type="ARBA" id="ARBA00022525"/>
    </source>
</evidence>
<comment type="subcellular location">
    <subcellularLocation>
        <location evidence="3">Secreted</location>
        <location evidence="3">Extracellular space</location>
    </subcellularLocation>
</comment>
<gene>
    <name evidence="18" type="ORF">B0H63DRAFT_98425</name>
</gene>
<dbReference type="Proteomes" id="UP001285441">
    <property type="component" value="Unassembled WGS sequence"/>
</dbReference>
<keyword evidence="8 16" id="KW-0732">Signal</keyword>
<feature type="active site" description="Charge relay system" evidence="15">
    <location>
        <position position="514"/>
    </location>
</feature>
<feature type="chain" id="PRO_5041960723" description="tripeptidyl-peptidase II" evidence="16">
    <location>
        <begin position="22"/>
        <end position="603"/>
    </location>
</feature>
<evidence type="ECO:0000256" key="11">
    <source>
        <dbReference type="ARBA" id="ARBA00022837"/>
    </source>
</evidence>
<name>A0AAE0NXT9_9PEZI</name>
<keyword evidence="6 15" id="KW-0645">Protease</keyword>
<dbReference type="GO" id="GO:0006508">
    <property type="term" value="P:proteolysis"/>
    <property type="evidence" value="ECO:0007669"/>
    <property type="project" value="UniProtKB-KW"/>
</dbReference>
<reference evidence="18" key="1">
    <citation type="journal article" date="2023" name="Mol. Phylogenet. Evol.">
        <title>Genome-scale phylogeny and comparative genomics of the fungal order Sordariales.</title>
        <authorList>
            <person name="Hensen N."/>
            <person name="Bonometti L."/>
            <person name="Westerberg I."/>
            <person name="Brannstrom I.O."/>
            <person name="Guillou S."/>
            <person name="Cros-Aarteil S."/>
            <person name="Calhoun S."/>
            <person name="Haridas S."/>
            <person name="Kuo A."/>
            <person name="Mondo S."/>
            <person name="Pangilinan J."/>
            <person name="Riley R."/>
            <person name="LaButti K."/>
            <person name="Andreopoulos B."/>
            <person name="Lipzen A."/>
            <person name="Chen C."/>
            <person name="Yan M."/>
            <person name="Daum C."/>
            <person name="Ng V."/>
            <person name="Clum A."/>
            <person name="Steindorff A."/>
            <person name="Ohm R.A."/>
            <person name="Martin F."/>
            <person name="Silar P."/>
            <person name="Natvig D.O."/>
            <person name="Lalanne C."/>
            <person name="Gautier V."/>
            <person name="Ament-Velasquez S.L."/>
            <person name="Kruys A."/>
            <person name="Hutchinson M.I."/>
            <person name="Powell A.J."/>
            <person name="Barry K."/>
            <person name="Miller A.N."/>
            <person name="Grigoriev I.V."/>
            <person name="Debuchy R."/>
            <person name="Gladieux P."/>
            <person name="Hiltunen Thoren M."/>
            <person name="Johannesson H."/>
        </authorList>
    </citation>
    <scope>NUCLEOTIDE SEQUENCE</scope>
    <source>
        <strain evidence="18">CBS 232.78</strain>
    </source>
</reference>
<evidence type="ECO:0000256" key="9">
    <source>
        <dbReference type="ARBA" id="ARBA00022801"/>
    </source>
</evidence>
<dbReference type="FunFam" id="3.40.50.200:FF:000015">
    <property type="entry name" value="Tripeptidyl peptidase A"/>
    <property type="match status" value="1"/>
</dbReference>
<feature type="domain" description="Peptidase S53" evidence="17">
    <location>
        <begin position="210"/>
        <end position="603"/>
    </location>
</feature>
<feature type="binding site" evidence="15">
    <location>
        <position position="558"/>
    </location>
    <ligand>
        <name>Ca(2+)</name>
        <dbReference type="ChEBI" id="CHEBI:29108"/>
    </ligand>
</feature>
<evidence type="ECO:0000256" key="8">
    <source>
        <dbReference type="ARBA" id="ARBA00022729"/>
    </source>
</evidence>
<evidence type="ECO:0000256" key="7">
    <source>
        <dbReference type="ARBA" id="ARBA00022723"/>
    </source>
</evidence>
<evidence type="ECO:0000256" key="4">
    <source>
        <dbReference type="ARBA" id="ARBA00012462"/>
    </source>
</evidence>
<evidence type="ECO:0000256" key="16">
    <source>
        <dbReference type="SAM" id="SignalP"/>
    </source>
</evidence>
<dbReference type="InterPro" id="IPR050819">
    <property type="entry name" value="Tripeptidyl-peptidase_I"/>
</dbReference>
<dbReference type="GO" id="GO:0046872">
    <property type="term" value="F:metal ion binding"/>
    <property type="evidence" value="ECO:0007669"/>
    <property type="project" value="UniProtKB-UniRule"/>
</dbReference>
<feature type="signal peptide" evidence="16">
    <location>
        <begin position="1"/>
        <end position="21"/>
    </location>
</feature>
<keyword evidence="7 15" id="KW-0479">Metal-binding</keyword>
<keyword evidence="12" id="KW-0843">Virulence</keyword>
<dbReference type="GO" id="GO:0005576">
    <property type="term" value="C:extracellular region"/>
    <property type="evidence" value="ECO:0007669"/>
    <property type="project" value="UniProtKB-SubCell"/>
</dbReference>
<evidence type="ECO:0000256" key="3">
    <source>
        <dbReference type="ARBA" id="ARBA00004239"/>
    </source>
</evidence>
<keyword evidence="14" id="KW-0325">Glycoprotein</keyword>
<sequence>MWHSFLMAAVWALSIAPSVNAAPTVFVEQTKRLPVGWKFHSYPKGSDTIAISVALRESNIRELKNQLFERHRRGRPDFGRHFTWDQVNQYRKPTRTVVDEVSAWLKSNGIRDFKTQGSLIRFDATVKAVKSLFQADLVYYSFGNTNKPVLRALSYTIPRSLRDDIDFVHPLTNFMPPHRRKQIMQPVAPPPKPDTHDDGAYEADLPCMTGTFPECIKKLYNITYTAAVPSPARYGVAGFLEQWISYKDVADFMGVYTPELVSATPAYNFSVELFNNGINPQDSPDAAGMEASLDVEYAMALGYPSQVTYYVTGGRGIKLDANGTAMPETISDNEPYLEFFSELLAKPDDQLPHVLSISYADDEQGVPKAYALRVCDMIAALTARGVSVLAATGDGGAAGTGQTQCISNDGSGRKMFMPTFPASCPFVTTVGATDNVGPPLTGADFSSGGFSDYFARPTWQDEVVGPYVDAMVAANDERLPLFNRSGRAMPDISAIGSGFQIHWGGNTGEVLGTSASTPTVAAMISLVNDARLRAGKPSLGWLNPLLYSAKVKSVLKDVTTGDSGGCRFPDGVQSPGWTSEKGYDCVTGLGTVNDFNDFLAALL</sequence>
<comment type="function">
    <text evidence="2">Secreted tripeptidyl-peptidase which degrades proteins at acidic pHs and is involved in virulence.</text>
</comment>
<organism evidence="18 19">
    <name type="scientific">Podospora didyma</name>
    <dbReference type="NCBI Taxonomy" id="330526"/>
    <lineage>
        <taxon>Eukaryota</taxon>
        <taxon>Fungi</taxon>
        <taxon>Dikarya</taxon>
        <taxon>Ascomycota</taxon>
        <taxon>Pezizomycotina</taxon>
        <taxon>Sordariomycetes</taxon>
        <taxon>Sordariomycetidae</taxon>
        <taxon>Sordariales</taxon>
        <taxon>Podosporaceae</taxon>
        <taxon>Podospora</taxon>
    </lineage>
</organism>
<proteinExistence type="predicted"/>
<dbReference type="SUPFAM" id="SSF52743">
    <property type="entry name" value="Subtilisin-like"/>
    <property type="match status" value="1"/>
</dbReference>
<dbReference type="SMART" id="SM00944">
    <property type="entry name" value="Pro-kuma_activ"/>
    <property type="match status" value="1"/>
</dbReference>
<reference evidence="18" key="2">
    <citation type="submission" date="2023-06" db="EMBL/GenBank/DDBJ databases">
        <authorList>
            <consortium name="Lawrence Berkeley National Laboratory"/>
            <person name="Haridas S."/>
            <person name="Hensen N."/>
            <person name="Bonometti L."/>
            <person name="Westerberg I."/>
            <person name="Brannstrom I.O."/>
            <person name="Guillou S."/>
            <person name="Cros-Aarteil S."/>
            <person name="Calhoun S."/>
            <person name="Kuo A."/>
            <person name="Mondo S."/>
            <person name="Pangilinan J."/>
            <person name="Riley R."/>
            <person name="LaButti K."/>
            <person name="Andreopoulos B."/>
            <person name="Lipzen A."/>
            <person name="Chen C."/>
            <person name="Yanf M."/>
            <person name="Daum C."/>
            <person name="Ng V."/>
            <person name="Clum A."/>
            <person name="Steindorff A."/>
            <person name="Ohm R."/>
            <person name="Martin F."/>
            <person name="Silar P."/>
            <person name="Natvig D."/>
            <person name="Lalanne C."/>
            <person name="Gautier V."/>
            <person name="Ament-velasquez S.L."/>
            <person name="Kruys A."/>
            <person name="Hutchinson M.I."/>
            <person name="Powell A.J."/>
            <person name="Barry K."/>
            <person name="Miller A.N."/>
            <person name="Grigoriev I.V."/>
            <person name="Debuchy R."/>
            <person name="Gladieux P."/>
            <person name="Thoren M.H."/>
            <person name="Johannesson H."/>
        </authorList>
    </citation>
    <scope>NUCLEOTIDE SEQUENCE</scope>
    <source>
        <strain evidence="18">CBS 232.78</strain>
    </source>
</reference>
<dbReference type="GO" id="GO:0004252">
    <property type="term" value="F:serine-type endopeptidase activity"/>
    <property type="evidence" value="ECO:0007669"/>
    <property type="project" value="UniProtKB-UniRule"/>
</dbReference>
<dbReference type="InterPro" id="IPR036852">
    <property type="entry name" value="Peptidase_S8/S53_dom_sf"/>
</dbReference>
<keyword evidence="9 15" id="KW-0378">Hydrolase</keyword>
<dbReference type="PANTHER" id="PTHR14218">
    <property type="entry name" value="PROTEASE S8 TRIPEPTIDYL PEPTIDASE I CLN2"/>
    <property type="match status" value="1"/>
</dbReference>
<accession>A0AAE0NXT9</accession>
<keyword evidence="19" id="KW-1185">Reference proteome</keyword>
<dbReference type="PROSITE" id="PS51695">
    <property type="entry name" value="SEDOLISIN"/>
    <property type="match status" value="1"/>
</dbReference>
<keyword evidence="13" id="KW-0865">Zymogen</keyword>
<dbReference type="Pfam" id="PF09286">
    <property type="entry name" value="Pro-kuma_activ"/>
    <property type="match status" value="1"/>
</dbReference>
<feature type="active site" description="Charge relay system" evidence="15">
    <location>
        <position position="290"/>
    </location>
</feature>
<dbReference type="InterPro" id="IPR023828">
    <property type="entry name" value="Peptidase_S8_Ser-AS"/>
</dbReference>
<dbReference type="PANTHER" id="PTHR14218:SF15">
    <property type="entry name" value="TRIPEPTIDYL-PEPTIDASE 1"/>
    <property type="match status" value="1"/>
</dbReference>
<evidence type="ECO:0000256" key="12">
    <source>
        <dbReference type="ARBA" id="ARBA00023026"/>
    </source>
</evidence>
<comment type="caution">
    <text evidence="18">The sequence shown here is derived from an EMBL/GenBank/DDBJ whole genome shotgun (WGS) entry which is preliminary data.</text>
</comment>
<feature type="active site" description="Charge relay system" evidence="15">
    <location>
        <position position="294"/>
    </location>
</feature>
<feature type="binding site" evidence="15">
    <location>
        <position position="582"/>
    </location>
    <ligand>
        <name>Ca(2+)</name>
        <dbReference type="ChEBI" id="CHEBI:29108"/>
    </ligand>
</feature>
<evidence type="ECO:0000256" key="2">
    <source>
        <dbReference type="ARBA" id="ARBA00002451"/>
    </source>
</evidence>
<dbReference type="EMBL" id="JAULSW010000002">
    <property type="protein sequence ID" value="KAK3389400.1"/>
    <property type="molecule type" value="Genomic_DNA"/>
</dbReference>
<keyword evidence="11 15" id="KW-0106">Calcium</keyword>
<keyword evidence="5" id="KW-0964">Secreted</keyword>
<evidence type="ECO:0000313" key="18">
    <source>
        <dbReference type="EMBL" id="KAK3389400.1"/>
    </source>
</evidence>
<dbReference type="InterPro" id="IPR030400">
    <property type="entry name" value="Sedolisin_dom"/>
</dbReference>
<dbReference type="PROSITE" id="PS00138">
    <property type="entry name" value="SUBTILASE_SER"/>
    <property type="match status" value="1"/>
</dbReference>
<dbReference type="CDD" id="cd11377">
    <property type="entry name" value="Pro-peptidase_S53"/>
    <property type="match status" value="1"/>
</dbReference>
<dbReference type="AlphaFoldDB" id="A0AAE0NXT9"/>
<dbReference type="GO" id="GO:0008240">
    <property type="term" value="F:tripeptidyl-peptidase activity"/>
    <property type="evidence" value="ECO:0007669"/>
    <property type="project" value="UniProtKB-EC"/>
</dbReference>
<evidence type="ECO:0000259" key="17">
    <source>
        <dbReference type="PROSITE" id="PS51695"/>
    </source>
</evidence>
<evidence type="ECO:0000256" key="14">
    <source>
        <dbReference type="ARBA" id="ARBA00023180"/>
    </source>
</evidence>
<dbReference type="Gene3D" id="3.40.50.200">
    <property type="entry name" value="Peptidase S8/S53 domain"/>
    <property type="match status" value="1"/>
</dbReference>
<evidence type="ECO:0000256" key="10">
    <source>
        <dbReference type="ARBA" id="ARBA00022825"/>
    </source>
</evidence>